<accession>A0ABP5E8T7</accession>
<keyword evidence="2" id="KW-1185">Reference proteome</keyword>
<reference evidence="2" key="1">
    <citation type="journal article" date="2019" name="Int. J. Syst. Evol. Microbiol.">
        <title>The Global Catalogue of Microorganisms (GCM) 10K type strain sequencing project: providing services to taxonomists for standard genome sequencing and annotation.</title>
        <authorList>
            <consortium name="The Broad Institute Genomics Platform"/>
            <consortium name="The Broad Institute Genome Sequencing Center for Infectious Disease"/>
            <person name="Wu L."/>
            <person name="Ma J."/>
        </authorList>
    </citation>
    <scope>NUCLEOTIDE SEQUENCE [LARGE SCALE GENOMIC DNA]</scope>
    <source>
        <strain evidence="2">JCM 14545</strain>
    </source>
</reference>
<protein>
    <submittedName>
        <fullName evidence="1">Uncharacterized protein</fullName>
    </submittedName>
</protein>
<evidence type="ECO:0000313" key="2">
    <source>
        <dbReference type="Proteomes" id="UP001501116"/>
    </source>
</evidence>
<organism evidence="1 2">
    <name type="scientific">Amycolatopsis minnesotensis</name>
    <dbReference type="NCBI Taxonomy" id="337894"/>
    <lineage>
        <taxon>Bacteria</taxon>
        <taxon>Bacillati</taxon>
        <taxon>Actinomycetota</taxon>
        <taxon>Actinomycetes</taxon>
        <taxon>Pseudonocardiales</taxon>
        <taxon>Pseudonocardiaceae</taxon>
        <taxon>Amycolatopsis</taxon>
    </lineage>
</organism>
<sequence length="76" mass="8013">MAVSSAAVLDYLFPTVSGVQAIGEFLKLKAPFIGETDVIIGRMADNAGIQLLDVGLRMRAVASALETVCSRRGDES</sequence>
<gene>
    <name evidence="1" type="ORF">GCM10009754_86140</name>
</gene>
<dbReference type="Proteomes" id="UP001501116">
    <property type="component" value="Unassembled WGS sequence"/>
</dbReference>
<comment type="caution">
    <text evidence="1">The sequence shown here is derived from an EMBL/GenBank/DDBJ whole genome shotgun (WGS) entry which is preliminary data.</text>
</comment>
<name>A0ABP5E8T7_9PSEU</name>
<proteinExistence type="predicted"/>
<dbReference type="RefSeq" id="WP_344431937.1">
    <property type="nucleotide sequence ID" value="NZ_BAAANN010000072.1"/>
</dbReference>
<dbReference type="EMBL" id="BAAANN010000072">
    <property type="protein sequence ID" value="GAA1993585.1"/>
    <property type="molecule type" value="Genomic_DNA"/>
</dbReference>
<evidence type="ECO:0000313" key="1">
    <source>
        <dbReference type="EMBL" id="GAA1993585.1"/>
    </source>
</evidence>